<sequence>MKWRARNELEGDGRFSTRFGSSTKDDSGVGILLVSPEKKKEDKEADLLLFLRGGCFGLLLYLHPLWRLWTRRCDFVMEDELQALRKGLQIVWECGYRELWDSVAPAHQPEVD</sequence>
<evidence type="ECO:0000256" key="1">
    <source>
        <dbReference type="SAM" id="MobiDB-lite"/>
    </source>
</evidence>
<evidence type="ECO:0000313" key="4">
    <source>
        <dbReference type="Proteomes" id="UP000187203"/>
    </source>
</evidence>
<dbReference type="Proteomes" id="UP000187203">
    <property type="component" value="Unassembled WGS sequence"/>
</dbReference>
<name>A0A1R3J1U7_9ROSI</name>
<keyword evidence="2" id="KW-0472">Membrane</keyword>
<evidence type="ECO:0000256" key="2">
    <source>
        <dbReference type="SAM" id="Phobius"/>
    </source>
</evidence>
<keyword evidence="2" id="KW-0812">Transmembrane</keyword>
<evidence type="ECO:0000313" key="3">
    <source>
        <dbReference type="EMBL" id="OMO88804.1"/>
    </source>
</evidence>
<organism evidence="3 4">
    <name type="scientific">Corchorus olitorius</name>
    <dbReference type="NCBI Taxonomy" id="93759"/>
    <lineage>
        <taxon>Eukaryota</taxon>
        <taxon>Viridiplantae</taxon>
        <taxon>Streptophyta</taxon>
        <taxon>Embryophyta</taxon>
        <taxon>Tracheophyta</taxon>
        <taxon>Spermatophyta</taxon>
        <taxon>Magnoliopsida</taxon>
        <taxon>eudicotyledons</taxon>
        <taxon>Gunneridae</taxon>
        <taxon>Pentapetalae</taxon>
        <taxon>rosids</taxon>
        <taxon>malvids</taxon>
        <taxon>Malvales</taxon>
        <taxon>Malvaceae</taxon>
        <taxon>Grewioideae</taxon>
        <taxon>Apeibeae</taxon>
        <taxon>Corchorus</taxon>
    </lineage>
</organism>
<dbReference type="EMBL" id="AWUE01016985">
    <property type="protein sequence ID" value="OMO88804.1"/>
    <property type="molecule type" value="Genomic_DNA"/>
</dbReference>
<keyword evidence="4" id="KW-1185">Reference proteome</keyword>
<accession>A0A1R3J1U7</accession>
<proteinExistence type="predicted"/>
<feature type="compositionally biased region" description="Basic and acidic residues" evidence="1">
    <location>
        <begin position="1"/>
        <end position="15"/>
    </location>
</feature>
<dbReference type="AlphaFoldDB" id="A0A1R3J1U7"/>
<feature type="transmembrane region" description="Helical" evidence="2">
    <location>
        <begin position="47"/>
        <end position="66"/>
    </location>
</feature>
<comment type="caution">
    <text evidence="3">The sequence shown here is derived from an EMBL/GenBank/DDBJ whole genome shotgun (WGS) entry which is preliminary data.</text>
</comment>
<reference evidence="4" key="1">
    <citation type="submission" date="2013-09" db="EMBL/GenBank/DDBJ databases">
        <title>Corchorus olitorius genome sequencing.</title>
        <authorList>
            <person name="Alam M."/>
            <person name="Haque M.S."/>
            <person name="Islam M.S."/>
            <person name="Emdad E.M."/>
            <person name="Islam M.M."/>
            <person name="Ahmed B."/>
            <person name="Halim A."/>
            <person name="Hossen Q.M.M."/>
            <person name="Hossain M.Z."/>
            <person name="Ahmed R."/>
            <person name="Khan M.M."/>
            <person name="Islam R."/>
            <person name="Rashid M.M."/>
            <person name="Khan S.A."/>
            <person name="Rahman M.S."/>
            <person name="Alam M."/>
            <person name="Yahiya A.S."/>
            <person name="Khan M.S."/>
            <person name="Azam M.S."/>
            <person name="Haque T."/>
            <person name="Lashkar M.Z.H."/>
            <person name="Akhand A.I."/>
            <person name="Morshed G."/>
            <person name="Roy S."/>
            <person name="Uddin K.S."/>
            <person name="Rabeya T."/>
            <person name="Hossain A.S."/>
            <person name="Chowdhury A."/>
            <person name="Snigdha A.R."/>
            <person name="Mortoza M.S."/>
            <person name="Matin S.A."/>
            <person name="Hoque S.M.E."/>
            <person name="Islam M.K."/>
            <person name="Roy D.K."/>
            <person name="Haider R."/>
            <person name="Moosa M.M."/>
            <person name="Elias S.M."/>
            <person name="Hasan A.M."/>
            <person name="Jahan S."/>
            <person name="Shafiuddin M."/>
            <person name="Mahmood N."/>
            <person name="Shommy N.S."/>
        </authorList>
    </citation>
    <scope>NUCLEOTIDE SEQUENCE [LARGE SCALE GENOMIC DNA]</scope>
    <source>
        <strain evidence="4">cv. O-4</strain>
    </source>
</reference>
<feature type="region of interest" description="Disordered" evidence="1">
    <location>
        <begin position="1"/>
        <end position="26"/>
    </location>
</feature>
<gene>
    <name evidence="3" type="ORF">COLO4_20068</name>
</gene>
<keyword evidence="2" id="KW-1133">Transmembrane helix</keyword>
<protein>
    <submittedName>
        <fullName evidence="3">Ribonuclease H protein</fullName>
    </submittedName>
</protein>